<dbReference type="EMBL" id="NAJL01000007">
    <property type="protein sequence ID" value="TKA31684.1"/>
    <property type="molecule type" value="Genomic_DNA"/>
</dbReference>
<gene>
    <name evidence="1" type="ORF">B0A50_01762</name>
</gene>
<name>A0A4U0U993_9PEZI</name>
<evidence type="ECO:0000313" key="1">
    <source>
        <dbReference type="EMBL" id="TKA31684.1"/>
    </source>
</evidence>
<sequence length="241" mass="26865">MTILSKTVAAAGWGTLAGAAGFVGMTRHCKVSPVAPTDYIFNHTLYARYNPSNAPVTQDICTRTVPLSKIRPELLEAEKTEEGKGKLVEAFCQGVWGGLGYAYQRRYLEKKYRGPDTATQLWDRTQLKESSFPMGTQITDHFEVVAKTPTSIIVRCGDSPRKLEVRESDGLFEMLAEINEKEGVAEFGLKSVFYNGLAQPDKEKGWEGAAPPMGPWIQWLHAQYDKLLMETSVRGQVCKLR</sequence>
<reference evidence="1 2" key="1">
    <citation type="submission" date="2017-03" db="EMBL/GenBank/DDBJ databases">
        <title>Genomes of endolithic fungi from Antarctica.</title>
        <authorList>
            <person name="Coleine C."/>
            <person name="Masonjones S."/>
            <person name="Stajich J.E."/>
        </authorList>
    </citation>
    <scope>NUCLEOTIDE SEQUENCE [LARGE SCALE GENOMIC DNA]</scope>
    <source>
        <strain evidence="1 2">CCFEE 6315</strain>
    </source>
</reference>
<dbReference type="AlphaFoldDB" id="A0A4U0U993"/>
<keyword evidence="2" id="KW-1185">Reference proteome</keyword>
<proteinExistence type="predicted"/>
<dbReference type="OrthoDB" id="4436466at2759"/>
<accession>A0A4U0U993</accession>
<evidence type="ECO:0000313" key="2">
    <source>
        <dbReference type="Proteomes" id="UP000308549"/>
    </source>
</evidence>
<dbReference type="Proteomes" id="UP000308549">
    <property type="component" value="Unassembled WGS sequence"/>
</dbReference>
<comment type="caution">
    <text evidence="1">The sequence shown here is derived from an EMBL/GenBank/DDBJ whole genome shotgun (WGS) entry which is preliminary data.</text>
</comment>
<protein>
    <submittedName>
        <fullName evidence="1">Uncharacterized protein</fullName>
    </submittedName>
</protein>
<organism evidence="1 2">
    <name type="scientific">Salinomyces thailandicus</name>
    <dbReference type="NCBI Taxonomy" id="706561"/>
    <lineage>
        <taxon>Eukaryota</taxon>
        <taxon>Fungi</taxon>
        <taxon>Dikarya</taxon>
        <taxon>Ascomycota</taxon>
        <taxon>Pezizomycotina</taxon>
        <taxon>Dothideomycetes</taxon>
        <taxon>Dothideomycetidae</taxon>
        <taxon>Mycosphaerellales</taxon>
        <taxon>Teratosphaeriaceae</taxon>
        <taxon>Salinomyces</taxon>
    </lineage>
</organism>